<dbReference type="EMBL" id="MBLM01000162">
    <property type="protein sequence ID" value="OHV29446.1"/>
    <property type="molecule type" value="Genomic_DNA"/>
</dbReference>
<gene>
    <name evidence="2" type="ORF">CC117_29050</name>
</gene>
<sequence>MSRVLVVAPHPDDEVLGCGGSIALHRRAGRTVGVLYLTSGEHASPTVPPEELGPIRETEAVAATGVLGVPADALTWLRFPDGGLDSRDPGQLGAVMAVLRRFRPTLLYLPHPGDGSFDHREAAALCLRAAGMAGSANFPEWGGRPWWVPTILGYEVWSPIVDPAYTEDITDALDVKVAALGCYRSQTQAAKGARQADYIGEPARYLAGYRGAMAGGGFREAFSVHRLGTASP</sequence>
<comment type="caution">
    <text evidence="2">The sequence shown here is derived from an EMBL/GenBank/DDBJ whole genome shotgun (WGS) entry which is preliminary data.</text>
</comment>
<dbReference type="InterPro" id="IPR003737">
    <property type="entry name" value="GlcNAc_PI_deacetylase-related"/>
</dbReference>
<evidence type="ECO:0000256" key="1">
    <source>
        <dbReference type="ARBA" id="ARBA00022833"/>
    </source>
</evidence>
<dbReference type="Gene3D" id="3.40.50.10320">
    <property type="entry name" value="LmbE-like"/>
    <property type="match status" value="1"/>
</dbReference>
<dbReference type="AlphaFoldDB" id="A0A1S1Q778"/>
<evidence type="ECO:0008006" key="4">
    <source>
        <dbReference type="Google" id="ProtNLM"/>
    </source>
</evidence>
<dbReference type="GO" id="GO:0016811">
    <property type="term" value="F:hydrolase activity, acting on carbon-nitrogen (but not peptide) bonds, in linear amides"/>
    <property type="evidence" value="ECO:0007669"/>
    <property type="project" value="TreeGrafter"/>
</dbReference>
<reference evidence="3" key="1">
    <citation type="submission" date="2016-07" db="EMBL/GenBank/DDBJ databases">
        <title>Sequence Frankia sp. strain CcI1.17.</title>
        <authorList>
            <person name="Ghodhbane-Gtari F."/>
            <person name="Swanson E."/>
            <person name="Gueddou A."/>
            <person name="Morris K."/>
            <person name="Hezbri K."/>
            <person name="Ktari A."/>
            <person name="Nouioui I."/>
            <person name="Abebe-Akele F."/>
            <person name="Simpson S."/>
            <person name="Thomas K."/>
            <person name="Gtari M."/>
            <person name="Tisa L.S."/>
            <person name="Hurst S."/>
        </authorList>
    </citation>
    <scope>NUCLEOTIDE SEQUENCE [LARGE SCALE GENOMIC DNA]</scope>
    <source>
        <strain evidence="3">Cc1.17</strain>
    </source>
</reference>
<dbReference type="Proteomes" id="UP000179627">
    <property type="component" value="Unassembled WGS sequence"/>
</dbReference>
<dbReference type="Pfam" id="PF02585">
    <property type="entry name" value="PIG-L"/>
    <property type="match status" value="1"/>
</dbReference>
<evidence type="ECO:0000313" key="3">
    <source>
        <dbReference type="Proteomes" id="UP000179627"/>
    </source>
</evidence>
<dbReference type="InterPro" id="IPR024078">
    <property type="entry name" value="LmbE-like_dom_sf"/>
</dbReference>
<keyword evidence="3" id="KW-1185">Reference proteome</keyword>
<dbReference type="GO" id="GO:0016137">
    <property type="term" value="P:glycoside metabolic process"/>
    <property type="evidence" value="ECO:0007669"/>
    <property type="project" value="UniProtKB-ARBA"/>
</dbReference>
<accession>A0A1S1Q778</accession>
<organism evidence="2 3">
    <name type="scientific">Parafrankia colletiae</name>
    <dbReference type="NCBI Taxonomy" id="573497"/>
    <lineage>
        <taxon>Bacteria</taxon>
        <taxon>Bacillati</taxon>
        <taxon>Actinomycetota</taxon>
        <taxon>Actinomycetes</taxon>
        <taxon>Frankiales</taxon>
        <taxon>Frankiaceae</taxon>
        <taxon>Parafrankia</taxon>
    </lineage>
</organism>
<keyword evidence="1" id="KW-0862">Zinc</keyword>
<dbReference type="OrthoDB" id="116799at2"/>
<evidence type="ECO:0000313" key="2">
    <source>
        <dbReference type="EMBL" id="OHV29446.1"/>
    </source>
</evidence>
<dbReference type="SUPFAM" id="SSF102588">
    <property type="entry name" value="LmbE-like"/>
    <property type="match status" value="1"/>
</dbReference>
<proteinExistence type="predicted"/>
<dbReference type="PANTHER" id="PTHR12993:SF29">
    <property type="entry name" value="BLR3841 PROTEIN"/>
    <property type="match status" value="1"/>
</dbReference>
<dbReference type="RefSeq" id="WP_084133021.1">
    <property type="nucleotide sequence ID" value="NZ_MBLM01000162.1"/>
</dbReference>
<name>A0A1S1Q778_9ACTN</name>
<protein>
    <recommendedName>
        <fullName evidence="4">LmbE-like protein</fullName>
    </recommendedName>
</protein>
<dbReference type="PANTHER" id="PTHR12993">
    <property type="entry name" value="N-ACETYLGLUCOSAMINYL-PHOSPHATIDYLINOSITOL DE-N-ACETYLASE-RELATED"/>
    <property type="match status" value="1"/>
</dbReference>